<evidence type="ECO:0000313" key="3">
    <source>
        <dbReference type="Proteomes" id="UP000579523"/>
    </source>
</evidence>
<reference evidence="2 3" key="1">
    <citation type="submission" date="2020-08" db="EMBL/GenBank/DDBJ databases">
        <title>Genomic Encyclopedia of Type Strains, Phase III (KMG-III): the genomes of soil and plant-associated and newly described type strains.</title>
        <authorList>
            <person name="Whitman W."/>
        </authorList>
    </citation>
    <scope>NUCLEOTIDE SEQUENCE [LARGE SCALE GENOMIC DNA]</scope>
    <source>
        <strain evidence="2 3">CECT 3273</strain>
    </source>
</reference>
<sequence>MVDIFPDRTAVVRLVGAVLAEQNDERTEARRHMGRELLAKARLHPIESETDDTVLPTELTAQPQHEITEWPSIHHSSGRDRPPSKTRLACVHRGVAISPMSGESCAKSLRPLPRAPSGLRGV</sequence>
<feature type="region of interest" description="Disordered" evidence="1">
    <location>
        <begin position="101"/>
        <end position="122"/>
    </location>
</feature>
<evidence type="ECO:0000313" key="2">
    <source>
        <dbReference type="EMBL" id="MBB4903715.1"/>
    </source>
</evidence>
<organism evidence="2 3">
    <name type="scientific">Streptomyces griseomycini</name>
    <dbReference type="NCBI Taxonomy" id="66895"/>
    <lineage>
        <taxon>Bacteria</taxon>
        <taxon>Bacillati</taxon>
        <taxon>Actinomycetota</taxon>
        <taxon>Actinomycetes</taxon>
        <taxon>Kitasatosporales</taxon>
        <taxon>Streptomycetaceae</taxon>
        <taxon>Streptomyces</taxon>
    </lineage>
</organism>
<dbReference type="AlphaFoldDB" id="A0A7W7PYK8"/>
<gene>
    <name evidence="2" type="ORF">FHS37_007812</name>
</gene>
<comment type="caution">
    <text evidence="2">The sequence shown here is derived from an EMBL/GenBank/DDBJ whole genome shotgun (WGS) entry which is preliminary data.</text>
</comment>
<keyword evidence="3" id="KW-1185">Reference proteome</keyword>
<dbReference type="Proteomes" id="UP000579523">
    <property type="component" value="Unassembled WGS sequence"/>
</dbReference>
<evidence type="ECO:0000256" key="1">
    <source>
        <dbReference type="SAM" id="MobiDB-lite"/>
    </source>
</evidence>
<accession>A0A7W7PYK8</accession>
<proteinExistence type="predicted"/>
<protein>
    <submittedName>
        <fullName evidence="2">Uncharacterized protein</fullName>
    </submittedName>
</protein>
<dbReference type="EMBL" id="JACHJI010000041">
    <property type="protein sequence ID" value="MBB4903715.1"/>
    <property type="molecule type" value="Genomic_DNA"/>
</dbReference>
<feature type="region of interest" description="Disordered" evidence="1">
    <location>
        <begin position="64"/>
        <end position="85"/>
    </location>
</feature>
<name>A0A7W7PYK8_9ACTN</name>